<evidence type="ECO:0000256" key="3">
    <source>
        <dbReference type="ARBA" id="ARBA00022729"/>
    </source>
</evidence>
<feature type="domain" description="Acid ceramidase N-terminal" evidence="13">
    <location>
        <begin position="27"/>
        <end position="80"/>
    </location>
</feature>
<dbReference type="Pfam" id="PF02275">
    <property type="entry name" value="CBAH"/>
    <property type="match status" value="1"/>
</dbReference>
<evidence type="ECO:0000256" key="6">
    <source>
        <dbReference type="ARBA" id="ARBA00023180"/>
    </source>
</evidence>
<feature type="chain" id="PRO_5045193984" description="N-acylethanolamine-hydrolyzing acid amidase" evidence="11">
    <location>
        <begin position="24"/>
        <end position="353"/>
    </location>
</feature>
<comment type="caution">
    <text evidence="14">The sequence shown here is derived from an EMBL/GenBank/DDBJ whole genome shotgun (WGS) entry which is preliminary data.</text>
</comment>
<dbReference type="Pfam" id="PF15508">
    <property type="entry name" value="NAAA-beta"/>
    <property type="match status" value="1"/>
</dbReference>
<evidence type="ECO:0000256" key="8">
    <source>
        <dbReference type="ARBA" id="ARBA00039046"/>
    </source>
</evidence>
<sequence>MVSARVMLVGFIAVCFAIKRITGEPFQVSSYNIDLDLPPDQRWLNVTQKYAKYAAQMVADIRSKISPLIIPLAEKLALYLHEHFPAPYPGELASVSHGLNISLADAILLNIFYDLSAFCTSIVAQDTKGNIFHGRNLDYGIFKILRNISFISNFQSKGKTVYTGVTFAGQVGLLTAQRPNAITVSLDERDRCCLWLNIFEAIFNKKAMPITFLIRDVVSSKEIEFDHAVKMLSQVPLMAAGYLIVGGTTVGQGAVITRNRENAADIWYLSKDASKSPWFLVETNYDHWTTPPPSDDRRHPAEKALTKVTQQKLTAETLFNVLSVHPVLNNRTVYTTIMQAKNPDLFNTWIRWP</sequence>
<dbReference type="PIRSF" id="PIRSF017632">
    <property type="entry name" value="Acid_ceramidase-like"/>
    <property type="match status" value="1"/>
</dbReference>
<dbReference type="InterPro" id="IPR029132">
    <property type="entry name" value="CBAH/NAAA_C"/>
</dbReference>
<dbReference type="Proteomes" id="UP001159405">
    <property type="component" value="Unassembled WGS sequence"/>
</dbReference>
<dbReference type="PANTHER" id="PTHR28583:SF4">
    <property type="entry name" value="N-ACYLETHANOLAMINE-HYDROLYZING ACID AMIDASE"/>
    <property type="match status" value="1"/>
</dbReference>
<gene>
    <name evidence="14" type="ORF">PLOB_00015932</name>
</gene>
<comment type="similarity">
    <text evidence="2 10">Belongs to the acid ceramidase family.</text>
</comment>
<feature type="domain" description="Choloylglycine hydrolase/NAAA C-terminal" evidence="12">
    <location>
        <begin position="119"/>
        <end position="292"/>
    </location>
</feature>
<keyword evidence="5 10" id="KW-0443">Lipid metabolism</keyword>
<dbReference type="Gene3D" id="3.60.60.10">
    <property type="entry name" value="Penicillin V Acylase, Chain A"/>
    <property type="match status" value="1"/>
</dbReference>
<comment type="subunit">
    <text evidence="7">Heterodimer of an alpha and a beta subunit, produced by autocatalytic cleavage.</text>
</comment>
<name>A0ABN8MTA5_9CNID</name>
<protein>
    <recommendedName>
        <fullName evidence="9">N-acylethanolamine-hydrolyzing acid amidase</fullName>
        <ecNumber evidence="8">3.5.1.60</ecNumber>
    </recommendedName>
</protein>
<evidence type="ECO:0000256" key="4">
    <source>
        <dbReference type="ARBA" id="ARBA00022801"/>
    </source>
</evidence>
<evidence type="ECO:0000313" key="15">
    <source>
        <dbReference type="Proteomes" id="UP001159405"/>
    </source>
</evidence>
<accession>A0ABN8MTA5</accession>
<feature type="signal peptide" evidence="11">
    <location>
        <begin position="1"/>
        <end position="23"/>
    </location>
</feature>
<keyword evidence="3 11" id="KW-0732">Signal</keyword>
<evidence type="ECO:0000256" key="5">
    <source>
        <dbReference type="ARBA" id="ARBA00023098"/>
    </source>
</evidence>
<evidence type="ECO:0000259" key="13">
    <source>
        <dbReference type="Pfam" id="PF15508"/>
    </source>
</evidence>
<dbReference type="PANTHER" id="PTHR28583">
    <property type="entry name" value="ACID AMIDASE"/>
    <property type="match status" value="1"/>
</dbReference>
<evidence type="ECO:0000256" key="7">
    <source>
        <dbReference type="ARBA" id="ARBA00038527"/>
    </source>
</evidence>
<evidence type="ECO:0000256" key="1">
    <source>
        <dbReference type="ARBA" id="ARBA00004872"/>
    </source>
</evidence>
<dbReference type="InterPro" id="IPR016699">
    <property type="entry name" value="Acid_ceramidase-like"/>
</dbReference>
<evidence type="ECO:0000256" key="2">
    <source>
        <dbReference type="ARBA" id="ARBA00005730"/>
    </source>
</evidence>
<proteinExistence type="inferred from homology"/>
<comment type="pathway">
    <text evidence="1">Lipid metabolism; fatty acid metabolism.</text>
</comment>
<keyword evidence="4 10" id="KW-0378">Hydrolase</keyword>
<organism evidence="14 15">
    <name type="scientific">Porites lobata</name>
    <dbReference type="NCBI Taxonomy" id="104759"/>
    <lineage>
        <taxon>Eukaryota</taxon>
        <taxon>Metazoa</taxon>
        <taxon>Cnidaria</taxon>
        <taxon>Anthozoa</taxon>
        <taxon>Hexacorallia</taxon>
        <taxon>Scleractinia</taxon>
        <taxon>Fungiina</taxon>
        <taxon>Poritidae</taxon>
        <taxon>Porites</taxon>
    </lineage>
</organism>
<keyword evidence="15" id="KW-1185">Reference proteome</keyword>
<evidence type="ECO:0000256" key="10">
    <source>
        <dbReference type="PIRNR" id="PIRNR017632"/>
    </source>
</evidence>
<reference evidence="14 15" key="1">
    <citation type="submission" date="2022-05" db="EMBL/GenBank/DDBJ databases">
        <authorList>
            <consortium name="Genoscope - CEA"/>
            <person name="William W."/>
        </authorList>
    </citation>
    <scope>NUCLEOTIDE SEQUENCE [LARGE SCALE GENOMIC DNA]</scope>
</reference>
<keyword evidence="6" id="KW-0325">Glycoprotein</keyword>
<evidence type="ECO:0000259" key="12">
    <source>
        <dbReference type="Pfam" id="PF02275"/>
    </source>
</evidence>
<evidence type="ECO:0000256" key="9">
    <source>
        <dbReference type="ARBA" id="ARBA00040404"/>
    </source>
</evidence>
<dbReference type="EMBL" id="CALNXK010000002">
    <property type="protein sequence ID" value="CAH3033558.1"/>
    <property type="molecule type" value="Genomic_DNA"/>
</dbReference>
<dbReference type="EC" id="3.5.1.60" evidence="8"/>
<evidence type="ECO:0000313" key="14">
    <source>
        <dbReference type="EMBL" id="CAH3033558.1"/>
    </source>
</evidence>
<evidence type="ECO:0000256" key="11">
    <source>
        <dbReference type="SAM" id="SignalP"/>
    </source>
</evidence>
<dbReference type="InterPro" id="IPR029130">
    <property type="entry name" value="Acid_ceramidase_N"/>
</dbReference>